<comment type="caution">
    <text evidence="6">The sequence shown here is derived from an EMBL/GenBank/DDBJ whole genome shotgun (WGS) entry which is preliminary data.</text>
</comment>
<dbReference type="PANTHER" id="PTHR13479">
    <property type="entry name" value="30S RIBOSOMAL PROTEIN S18"/>
    <property type="match status" value="1"/>
</dbReference>
<evidence type="ECO:0000256" key="2">
    <source>
        <dbReference type="ARBA" id="ARBA00022980"/>
    </source>
</evidence>
<evidence type="ECO:0000256" key="3">
    <source>
        <dbReference type="ARBA" id="ARBA00023274"/>
    </source>
</evidence>
<dbReference type="GO" id="GO:0070181">
    <property type="term" value="F:small ribosomal subunit rRNA binding"/>
    <property type="evidence" value="ECO:0007669"/>
    <property type="project" value="TreeGrafter"/>
</dbReference>
<dbReference type="Proteomes" id="UP000230324">
    <property type="component" value="Unassembled WGS sequence"/>
</dbReference>
<dbReference type="PRINTS" id="PR00974">
    <property type="entry name" value="RIBOSOMALS18"/>
</dbReference>
<keyword evidence="4" id="KW-0694">RNA-binding</keyword>
<organism evidence="6 7">
    <name type="scientific">Candidatus Nealsonbacteria bacterium CG03_land_8_20_14_0_80_36_12</name>
    <dbReference type="NCBI Taxonomy" id="1974701"/>
    <lineage>
        <taxon>Bacteria</taxon>
        <taxon>Candidatus Nealsoniibacteriota</taxon>
    </lineage>
</organism>
<sequence length="65" mass="7527">MACYFCIKNIQEIDFKNTELLKRFITGLGKIKPKKRTGLCTPHQRKLSKAIKRARQIGLLSYTSK</sequence>
<proteinExistence type="inferred from homology"/>
<keyword evidence="4" id="KW-0699">rRNA-binding</keyword>
<comment type="similarity">
    <text evidence="1 4 5">Belongs to the bacterial ribosomal protein bS18 family.</text>
</comment>
<dbReference type="SUPFAM" id="SSF46911">
    <property type="entry name" value="Ribosomal protein S18"/>
    <property type="match status" value="1"/>
</dbReference>
<dbReference type="Gene3D" id="4.10.640.10">
    <property type="entry name" value="Ribosomal protein S18"/>
    <property type="match status" value="1"/>
</dbReference>
<dbReference type="GO" id="GO:0006412">
    <property type="term" value="P:translation"/>
    <property type="evidence" value="ECO:0007669"/>
    <property type="project" value="UniProtKB-UniRule"/>
</dbReference>
<evidence type="ECO:0000313" key="6">
    <source>
        <dbReference type="EMBL" id="PIV12731.1"/>
    </source>
</evidence>
<reference evidence="7" key="1">
    <citation type="submission" date="2017-09" db="EMBL/GenBank/DDBJ databases">
        <title>Depth-based differentiation of microbial function through sediment-hosted aquifers and enrichment of novel symbionts in the deep terrestrial subsurface.</title>
        <authorList>
            <person name="Probst A.J."/>
            <person name="Ladd B."/>
            <person name="Jarett J.K."/>
            <person name="Geller-Mcgrath D.E."/>
            <person name="Sieber C.M.K."/>
            <person name="Emerson J.B."/>
            <person name="Anantharaman K."/>
            <person name="Thomas B.C."/>
            <person name="Malmstrom R."/>
            <person name="Stieglmeier M."/>
            <person name="Klingl A."/>
            <person name="Woyke T."/>
            <person name="Ryan C.M."/>
            <person name="Banfield J.F."/>
        </authorList>
    </citation>
    <scope>NUCLEOTIDE SEQUENCE [LARGE SCALE GENOMIC DNA]</scope>
</reference>
<dbReference type="GO" id="GO:0003735">
    <property type="term" value="F:structural constituent of ribosome"/>
    <property type="evidence" value="ECO:0007669"/>
    <property type="project" value="InterPro"/>
</dbReference>
<evidence type="ECO:0000313" key="7">
    <source>
        <dbReference type="Proteomes" id="UP000230324"/>
    </source>
</evidence>
<gene>
    <name evidence="4 6" type="primary">rpsR</name>
    <name evidence="6" type="ORF">COS47_01025</name>
</gene>
<dbReference type="AlphaFoldDB" id="A0A2M7BYG6"/>
<protein>
    <recommendedName>
        <fullName evidence="4">Small ribosomal subunit protein bS18</fullName>
    </recommendedName>
</protein>
<dbReference type="EMBL" id="PEUV01000020">
    <property type="protein sequence ID" value="PIV12731.1"/>
    <property type="molecule type" value="Genomic_DNA"/>
</dbReference>
<keyword evidence="3 4" id="KW-0687">Ribonucleoprotein</keyword>
<name>A0A2M7BYG6_9BACT</name>
<dbReference type="InterPro" id="IPR001648">
    <property type="entry name" value="Ribosomal_bS18"/>
</dbReference>
<dbReference type="PANTHER" id="PTHR13479:SF40">
    <property type="entry name" value="SMALL RIBOSOMAL SUBUNIT PROTEIN BS18M"/>
    <property type="match status" value="1"/>
</dbReference>
<evidence type="ECO:0000256" key="5">
    <source>
        <dbReference type="RuleBase" id="RU003910"/>
    </source>
</evidence>
<dbReference type="GO" id="GO:0022627">
    <property type="term" value="C:cytosolic small ribosomal subunit"/>
    <property type="evidence" value="ECO:0007669"/>
    <property type="project" value="TreeGrafter"/>
</dbReference>
<evidence type="ECO:0000256" key="4">
    <source>
        <dbReference type="HAMAP-Rule" id="MF_00270"/>
    </source>
</evidence>
<comment type="subunit">
    <text evidence="4">Part of the 30S ribosomal subunit. Forms a tight heterodimer with protein bS6.</text>
</comment>
<dbReference type="InterPro" id="IPR036870">
    <property type="entry name" value="Ribosomal_bS18_sf"/>
</dbReference>
<accession>A0A2M7BYG6</accession>
<dbReference type="HAMAP" id="MF_00270">
    <property type="entry name" value="Ribosomal_bS18"/>
    <property type="match status" value="1"/>
</dbReference>
<evidence type="ECO:0000256" key="1">
    <source>
        <dbReference type="ARBA" id="ARBA00005589"/>
    </source>
</evidence>
<keyword evidence="2 4" id="KW-0689">Ribosomal protein</keyword>
<dbReference type="Pfam" id="PF01084">
    <property type="entry name" value="Ribosomal_S18"/>
    <property type="match status" value="1"/>
</dbReference>
<comment type="function">
    <text evidence="4">Binds as a heterodimer with protein bS6 to the central domain of the 16S rRNA, where it helps stabilize the platform of the 30S subunit.</text>
</comment>
<dbReference type="NCBIfam" id="TIGR00165">
    <property type="entry name" value="S18"/>
    <property type="match status" value="1"/>
</dbReference>